<protein>
    <submittedName>
        <fullName evidence="2">Uncharacterized protein</fullName>
    </submittedName>
</protein>
<dbReference type="AlphaFoldDB" id="A0A2P2LHL6"/>
<name>A0A2P2LHL6_RHIMU</name>
<proteinExistence type="predicted"/>
<sequence>METRMTDVGQDKRNRDENGRRGTLTK</sequence>
<organism evidence="2">
    <name type="scientific">Rhizophora mucronata</name>
    <name type="common">Asiatic mangrove</name>
    <dbReference type="NCBI Taxonomy" id="61149"/>
    <lineage>
        <taxon>Eukaryota</taxon>
        <taxon>Viridiplantae</taxon>
        <taxon>Streptophyta</taxon>
        <taxon>Embryophyta</taxon>
        <taxon>Tracheophyta</taxon>
        <taxon>Spermatophyta</taxon>
        <taxon>Magnoliopsida</taxon>
        <taxon>eudicotyledons</taxon>
        <taxon>Gunneridae</taxon>
        <taxon>Pentapetalae</taxon>
        <taxon>rosids</taxon>
        <taxon>fabids</taxon>
        <taxon>Malpighiales</taxon>
        <taxon>Rhizophoraceae</taxon>
        <taxon>Rhizophora</taxon>
    </lineage>
</organism>
<evidence type="ECO:0000313" key="2">
    <source>
        <dbReference type="EMBL" id="MBX17467.1"/>
    </source>
</evidence>
<dbReference type="EMBL" id="GGEC01036983">
    <property type="protein sequence ID" value="MBX17467.1"/>
    <property type="molecule type" value="Transcribed_RNA"/>
</dbReference>
<feature type="region of interest" description="Disordered" evidence="1">
    <location>
        <begin position="1"/>
        <end position="26"/>
    </location>
</feature>
<feature type="compositionally biased region" description="Basic and acidic residues" evidence="1">
    <location>
        <begin position="1"/>
        <end position="20"/>
    </location>
</feature>
<evidence type="ECO:0000256" key="1">
    <source>
        <dbReference type="SAM" id="MobiDB-lite"/>
    </source>
</evidence>
<reference evidence="2" key="1">
    <citation type="submission" date="2018-02" db="EMBL/GenBank/DDBJ databases">
        <title>Rhizophora mucronata_Transcriptome.</title>
        <authorList>
            <person name="Meera S.P."/>
            <person name="Sreeshan A."/>
            <person name="Augustine A."/>
        </authorList>
    </citation>
    <scope>NUCLEOTIDE SEQUENCE</scope>
    <source>
        <tissue evidence="2">Leaf</tissue>
    </source>
</reference>
<accession>A0A2P2LHL6</accession>